<name>A0AA35JKQ2_SACK1</name>
<dbReference type="OrthoDB" id="4054953at2759"/>
<sequence length="163" mass="17031">MKYTLVSALIVATNIFVAHAQVNNSSDSLYVHFSNDTSSDINGKFNTTNEVSNKSVSLPLGTQQIETASAAVYDVGGWNGSLYRSNRSVVGAHQPIIKQDAAISQIDDGQIQATATTPATTPATATADIPSNSSYISSFEGAGGKIEPKNMGCMVGLAALLFL</sequence>
<evidence type="ECO:0000313" key="2">
    <source>
        <dbReference type="Proteomes" id="UP001162087"/>
    </source>
</evidence>
<dbReference type="PROSITE" id="PS50256">
    <property type="entry name" value="PIR_REPEAT_2"/>
    <property type="match status" value="1"/>
</dbReference>
<dbReference type="GO" id="GO:0005199">
    <property type="term" value="F:structural constituent of cell wall"/>
    <property type="evidence" value="ECO:0007669"/>
    <property type="project" value="InterPro"/>
</dbReference>
<accession>A0AA35JKQ2</accession>
<gene>
    <name evidence="1" type="primary">SKDI08G1710</name>
    <name evidence="1" type="ORF">SKDI_08G1710</name>
</gene>
<organism evidence="1 2">
    <name type="scientific">Saccharomyces kudriavzevii (strain ATCC MYA-4449 / AS 2.2408 / CBS 8840 / NBRC 1802 / NCYC 2889)</name>
    <name type="common">Yeast</name>
    <dbReference type="NCBI Taxonomy" id="226230"/>
    <lineage>
        <taxon>Eukaryota</taxon>
        <taxon>Fungi</taxon>
        <taxon>Dikarya</taxon>
        <taxon>Ascomycota</taxon>
        <taxon>Saccharomycotina</taxon>
        <taxon>Saccharomycetes</taxon>
        <taxon>Saccharomycetales</taxon>
        <taxon>Saccharomycetaceae</taxon>
        <taxon>Saccharomyces</taxon>
    </lineage>
</organism>
<dbReference type="EMBL" id="OX365903">
    <property type="protein sequence ID" value="CAI4063901.1"/>
    <property type="molecule type" value="Genomic_DNA"/>
</dbReference>
<proteinExistence type="predicted"/>
<evidence type="ECO:0000313" key="1">
    <source>
        <dbReference type="EMBL" id="CAI4063901.1"/>
    </source>
</evidence>
<protein>
    <submittedName>
        <fullName evidence="1">Uncharacterized protein</fullName>
    </submittedName>
</protein>
<dbReference type="Pfam" id="PF00399">
    <property type="entry name" value="PIR"/>
    <property type="match status" value="1"/>
</dbReference>
<reference evidence="1" key="1">
    <citation type="submission" date="2022-10" db="EMBL/GenBank/DDBJ databases">
        <authorList>
            <person name="Byrne P K."/>
        </authorList>
    </citation>
    <scope>NUCLEOTIDE SEQUENCE</scope>
    <source>
        <strain evidence="1">IFO1802</strain>
    </source>
</reference>
<dbReference type="Proteomes" id="UP001162087">
    <property type="component" value="Chromosome 8"/>
</dbReference>
<dbReference type="InterPro" id="IPR000420">
    <property type="entry name" value="Yeast_PIR_rpt"/>
</dbReference>
<keyword evidence="2" id="KW-1185">Reference proteome</keyword>